<feature type="domain" description="Glycosyl hydrolase family 32 N-terminal" evidence="5">
    <location>
        <begin position="6"/>
        <end position="316"/>
    </location>
</feature>
<evidence type="ECO:0000256" key="2">
    <source>
        <dbReference type="ARBA" id="ARBA00022801"/>
    </source>
</evidence>
<evidence type="ECO:0000256" key="3">
    <source>
        <dbReference type="ARBA" id="ARBA00023295"/>
    </source>
</evidence>
<evidence type="ECO:0000313" key="7">
    <source>
        <dbReference type="EMBL" id="PVG81294.1"/>
    </source>
</evidence>
<protein>
    <submittedName>
        <fullName evidence="7">Glycosyl hydrolase family 32</fullName>
    </submittedName>
</protein>
<dbReference type="Pfam" id="PF00251">
    <property type="entry name" value="Glyco_hydro_32N"/>
    <property type="match status" value="1"/>
</dbReference>
<dbReference type="SMART" id="SM00640">
    <property type="entry name" value="Glyco_32"/>
    <property type="match status" value="1"/>
</dbReference>
<dbReference type="Gene3D" id="2.60.120.560">
    <property type="entry name" value="Exo-inulinase, domain 1"/>
    <property type="match status" value="1"/>
</dbReference>
<dbReference type="GO" id="GO:0005737">
    <property type="term" value="C:cytoplasm"/>
    <property type="evidence" value="ECO:0007669"/>
    <property type="project" value="TreeGrafter"/>
</dbReference>
<gene>
    <name evidence="7" type="ORF">DDE18_19370</name>
</gene>
<evidence type="ECO:0000259" key="5">
    <source>
        <dbReference type="Pfam" id="PF00251"/>
    </source>
</evidence>
<keyword evidence="3 4" id="KW-0326">Glycosidase</keyword>
<name>A0A2T8F6F4_9ACTN</name>
<dbReference type="InterPro" id="IPR023296">
    <property type="entry name" value="Glyco_hydro_beta-prop_sf"/>
</dbReference>
<evidence type="ECO:0000256" key="4">
    <source>
        <dbReference type="RuleBase" id="RU362110"/>
    </source>
</evidence>
<evidence type="ECO:0000259" key="6">
    <source>
        <dbReference type="Pfam" id="PF08244"/>
    </source>
</evidence>
<dbReference type="Pfam" id="PF08244">
    <property type="entry name" value="Glyco_hydro_32C"/>
    <property type="match status" value="1"/>
</dbReference>
<comment type="caution">
    <text evidence="7">The sequence shown here is derived from an EMBL/GenBank/DDBJ whole genome shotgun (WGS) entry which is preliminary data.</text>
</comment>
<dbReference type="InterPro" id="IPR013189">
    <property type="entry name" value="Glyco_hydro_32_C"/>
</dbReference>
<dbReference type="SUPFAM" id="SSF75005">
    <property type="entry name" value="Arabinanase/levansucrase/invertase"/>
    <property type="match status" value="1"/>
</dbReference>
<dbReference type="InterPro" id="IPR013148">
    <property type="entry name" value="Glyco_hydro_32_N"/>
</dbReference>
<dbReference type="CDD" id="cd18622">
    <property type="entry name" value="GH32_Inu-like"/>
    <property type="match status" value="1"/>
</dbReference>
<evidence type="ECO:0000313" key="8">
    <source>
        <dbReference type="Proteomes" id="UP000246018"/>
    </source>
</evidence>
<dbReference type="SUPFAM" id="SSF49899">
    <property type="entry name" value="Concanavalin A-like lectins/glucanases"/>
    <property type="match status" value="1"/>
</dbReference>
<comment type="similarity">
    <text evidence="1 4">Belongs to the glycosyl hydrolase 32 family.</text>
</comment>
<dbReference type="InterPro" id="IPR001362">
    <property type="entry name" value="Glyco_hydro_32"/>
</dbReference>
<dbReference type="AlphaFoldDB" id="A0A2T8F6F4"/>
<reference evidence="7 8" key="1">
    <citation type="submission" date="2018-04" db="EMBL/GenBank/DDBJ databases">
        <title>Genome of Nocardioides gansuensis WSJ-1.</title>
        <authorList>
            <person name="Wu S."/>
            <person name="Wang G."/>
        </authorList>
    </citation>
    <scope>NUCLEOTIDE SEQUENCE [LARGE SCALE GENOMIC DNA]</scope>
    <source>
        <strain evidence="7 8">WSJ-1</strain>
    </source>
</reference>
<organism evidence="7 8">
    <name type="scientific">Nocardioides gansuensis</name>
    <dbReference type="NCBI Taxonomy" id="2138300"/>
    <lineage>
        <taxon>Bacteria</taxon>
        <taxon>Bacillati</taxon>
        <taxon>Actinomycetota</taxon>
        <taxon>Actinomycetes</taxon>
        <taxon>Propionibacteriales</taxon>
        <taxon>Nocardioidaceae</taxon>
        <taxon>Nocardioides</taxon>
    </lineage>
</organism>
<dbReference type="GO" id="GO:0005987">
    <property type="term" value="P:sucrose catabolic process"/>
    <property type="evidence" value="ECO:0007669"/>
    <property type="project" value="TreeGrafter"/>
</dbReference>
<dbReference type="PANTHER" id="PTHR42800:SF1">
    <property type="entry name" value="EXOINULINASE INUD (AFU_ORTHOLOGUE AFUA_5G00480)"/>
    <property type="match status" value="1"/>
</dbReference>
<dbReference type="EMBL" id="QDGZ01000009">
    <property type="protein sequence ID" value="PVG81294.1"/>
    <property type="molecule type" value="Genomic_DNA"/>
</dbReference>
<sequence length="474" mass="51650">MRPTFHFTPARNWINDPNGLVWYDGEYHLFFQYNPLGDDWGNMSWGHAVSHDLTTWEELPVALEHTPTEAVFSGSVVVDRANTSGLGTSETPAMVAVYTSHDLLTGHQGQSVAWSTDNGRTWTRHPKNPVLEIGSTDFRDPKVSWYAGGGYWVMAVALSTEHVVRLYRSDDLLAWTHLSDFGPAGSTAGIWECPDLFPVAVDGDTDRTRWLLVVSVQEGAPAGGSGMQYFVGDFDGTTFTADPAPGSGTWVDYGADYYAAVSFNDDPHARRLLIAWMSNWDYAKDVPTRPYRGSMSAPRTYELRTHRGRQVLVQRPVVEGLPAPVHTVTARDLPDGVHPLPDSWRVTSAVLTAELDPGTASRCGLLVRVGTGECTVVGYDAAKRALYVDRTSSGDTCFHPDFGAVHSAPLGLDEGEPLVLEIHIDTTSVEVYADGGRVVITDQVFPSPTSDGIALFAEGGTANLHSLTVTRVGR</sequence>
<accession>A0A2T8F6F4</accession>
<dbReference type="InterPro" id="IPR018053">
    <property type="entry name" value="Glyco_hydro_32_AS"/>
</dbReference>
<dbReference type="PANTHER" id="PTHR42800">
    <property type="entry name" value="EXOINULINASE INUD (AFU_ORTHOLOGUE AFUA_5G00480)"/>
    <property type="match status" value="1"/>
</dbReference>
<evidence type="ECO:0000256" key="1">
    <source>
        <dbReference type="ARBA" id="ARBA00009902"/>
    </source>
</evidence>
<dbReference type="Proteomes" id="UP000246018">
    <property type="component" value="Unassembled WGS sequence"/>
</dbReference>
<dbReference type="GO" id="GO:0004575">
    <property type="term" value="F:sucrose alpha-glucosidase activity"/>
    <property type="evidence" value="ECO:0007669"/>
    <property type="project" value="TreeGrafter"/>
</dbReference>
<dbReference type="PROSITE" id="PS00609">
    <property type="entry name" value="GLYCOSYL_HYDROL_F32"/>
    <property type="match status" value="1"/>
</dbReference>
<dbReference type="OrthoDB" id="9776657at2"/>
<feature type="domain" description="Glycosyl hydrolase family 32 C-terminal" evidence="6">
    <location>
        <begin position="349"/>
        <end position="470"/>
    </location>
</feature>
<keyword evidence="8" id="KW-1185">Reference proteome</keyword>
<proteinExistence type="inferred from homology"/>
<dbReference type="Gene3D" id="2.115.10.20">
    <property type="entry name" value="Glycosyl hydrolase domain, family 43"/>
    <property type="match status" value="1"/>
</dbReference>
<keyword evidence="2 4" id="KW-0378">Hydrolase</keyword>
<dbReference type="InterPro" id="IPR013320">
    <property type="entry name" value="ConA-like_dom_sf"/>
</dbReference>